<evidence type="ECO:0000256" key="4">
    <source>
        <dbReference type="SAM" id="MobiDB-lite"/>
    </source>
</evidence>
<evidence type="ECO:0000256" key="3">
    <source>
        <dbReference type="ARBA" id="ARBA00022840"/>
    </source>
</evidence>
<evidence type="ECO:0000313" key="6">
    <source>
        <dbReference type="Proteomes" id="UP000694552"/>
    </source>
</evidence>
<keyword evidence="2" id="KW-0547">Nucleotide-binding</keyword>
<sequence>MGTWSQARLHVERAIKEKKIFTVQGPYPVIRRLLWARGWVERKLPGLKGPGLSSATAPSTLPPGPPGGRASLGQGVRVGWGVPCLTPAPSLPQSRLVRDQVPYFIWTNRCDAVDRRLLRQDQLVNHYARVGAFTTKDGLCLNLRNLPWFDQADPDTFFPRCYRLGAVDDRQAFIGEFRAGVNPPRLSPSCCPHPLCSWFPRVPCRTGWGQCPPPCRGFLPDGSSQLAQSGPGEGWGHASGDGAAPGIQQGAR</sequence>
<reference evidence="5" key="1">
    <citation type="submission" date="2025-08" db="UniProtKB">
        <authorList>
            <consortium name="Ensembl"/>
        </authorList>
    </citation>
    <scope>IDENTIFICATION</scope>
</reference>
<evidence type="ECO:0000313" key="5">
    <source>
        <dbReference type="Ensembl" id="ENSOSUP00000007557.1"/>
    </source>
</evidence>
<feature type="region of interest" description="Disordered" evidence="4">
    <location>
        <begin position="50"/>
        <end position="72"/>
    </location>
</feature>
<dbReference type="GO" id="GO:0003341">
    <property type="term" value="P:cilium movement"/>
    <property type="evidence" value="ECO:0007669"/>
    <property type="project" value="TreeGrafter"/>
</dbReference>
<organism evidence="5 6">
    <name type="scientific">Otus sunia</name>
    <name type="common">Oriental scops-owl</name>
    <dbReference type="NCBI Taxonomy" id="257818"/>
    <lineage>
        <taxon>Eukaryota</taxon>
        <taxon>Metazoa</taxon>
        <taxon>Chordata</taxon>
        <taxon>Craniata</taxon>
        <taxon>Vertebrata</taxon>
        <taxon>Euteleostomi</taxon>
        <taxon>Archelosauria</taxon>
        <taxon>Archosauria</taxon>
        <taxon>Dinosauria</taxon>
        <taxon>Saurischia</taxon>
        <taxon>Theropoda</taxon>
        <taxon>Coelurosauria</taxon>
        <taxon>Aves</taxon>
        <taxon>Neognathae</taxon>
        <taxon>Neoaves</taxon>
        <taxon>Telluraves</taxon>
        <taxon>Strigiformes</taxon>
        <taxon>Strigidae</taxon>
        <taxon>Otus</taxon>
    </lineage>
</organism>
<protein>
    <submittedName>
        <fullName evidence="5">Uncharacterized protein</fullName>
    </submittedName>
</protein>
<dbReference type="PANTHER" id="PTHR45870:SF2">
    <property type="entry name" value="TUBULIN MONOGLYCYLASE TTLL3"/>
    <property type="match status" value="1"/>
</dbReference>
<feature type="region of interest" description="Disordered" evidence="4">
    <location>
        <begin position="222"/>
        <end position="252"/>
    </location>
</feature>
<dbReference type="GO" id="GO:0005524">
    <property type="term" value="F:ATP binding"/>
    <property type="evidence" value="ECO:0007669"/>
    <property type="project" value="UniProtKB-KW"/>
</dbReference>
<dbReference type="GO" id="GO:0060271">
    <property type="term" value="P:cilium assembly"/>
    <property type="evidence" value="ECO:0007669"/>
    <property type="project" value="TreeGrafter"/>
</dbReference>
<evidence type="ECO:0000256" key="1">
    <source>
        <dbReference type="ARBA" id="ARBA00022598"/>
    </source>
</evidence>
<keyword evidence="6" id="KW-1185">Reference proteome</keyword>
<dbReference type="Ensembl" id="ENSOSUT00000007855.1">
    <property type="protein sequence ID" value="ENSOSUP00000007557.1"/>
    <property type="gene ID" value="ENSOSUG00000005599.1"/>
</dbReference>
<dbReference type="PANTHER" id="PTHR45870">
    <property type="entry name" value="TUBULIN MONOGLYCYLASE TTLL3"/>
    <property type="match status" value="1"/>
</dbReference>
<keyword evidence="3" id="KW-0067">ATP-binding</keyword>
<proteinExistence type="predicted"/>
<dbReference type="InterPro" id="IPR051437">
    <property type="entry name" value="TTLL_monoglycylase"/>
</dbReference>
<reference evidence="5" key="2">
    <citation type="submission" date="2025-09" db="UniProtKB">
        <authorList>
            <consortium name="Ensembl"/>
        </authorList>
    </citation>
    <scope>IDENTIFICATION</scope>
</reference>
<evidence type="ECO:0000256" key="2">
    <source>
        <dbReference type="ARBA" id="ARBA00022741"/>
    </source>
</evidence>
<dbReference type="Proteomes" id="UP000694552">
    <property type="component" value="Unplaced"/>
</dbReference>
<keyword evidence="1" id="KW-0436">Ligase</keyword>
<dbReference type="GO" id="GO:0005930">
    <property type="term" value="C:axoneme"/>
    <property type="evidence" value="ECO:0007669"/>
    <property type="project" value="TreeGrafter"/>
</dbReference>
<dbReference type="AlphaFoldDB" id="A0A8C8E7U7"/>
<name>A0A8C8E7U7_9STRI</name>
<accession>A0A8C8E7U7</accession>
<dbReference type="GO" id="GO:0015630">
    <property type="term" value="C:microtubule cytoskeleton"/>
    <property type="evidence" value="ECO:0007669"/>
    <property type="project" value="TreeGrafter"/>
</dbReference>
<dbReference type="GO" id="GO:0070736">
    <property type="term" value="F:protein-glycine ligase activity, initiating"/>
    <property type="evidence" value="ECO:0007669"/>
    <property type="project" value="TreeGrafter"/>
</dbReference>